<dbReference type="OrthoDB" id="9992270at2759"/>
<keyword evidence="1" id="KW-0732">Signal</keyword>
<dbReference type="Gene3D" id="3.60.21.70">
    <property type="entry name" value="PhoD-like phosphatase"/>
    <property type="match status" value="1"/>
</dbReference>
<dbReference type="KEGG" id="ffu:CLAFUR5_05707"/>
<dbReference type="GeneID" id="71985585"/>
<dbReference type="InterPro" id="IPR052900">
    <property type="entry name" value="Phospholipid_Metab_Enz"/>
</dbReference>
<reference evidence="4" key="2">
    <citation type="journal article" date="2022" name="Microb. Genom.">
        <title>A chromosome-scale genome assembly of the tomato pathogen Cladosporium fulvum reveals a compartmentalized genome architecture and the presence of a dispensable chromosome.</title>
        <authorList>
            <person name="Zaccaron A.Z."/>
            <person name="Chen L.H."/>
            <person name="Samaras A."/>
            <person name="Stergiopoulos I."/>
        </authorList>
    </citation>
    <scope>NUCLEOTIDE SEQUENCE</scope>
    <source>
        <strain evidence="4">Race5_Kim</strain>
    </source>
</reference>
<dbReference type="PANTHER" id="PTHR43606">
    <property type="entry name" value="PHOSPHATASE, PUTATIVE (AFU_ORTHOLOGUE AFUA_6G08710)-RELATED"/>
    <property type="match status" value="1"/>
</dbReference>
<dbReference type="InterPro" id="IPR038607">
    <property type="entry name" value="PhoD-like_sf"/>
</dbReference>
<feature type="chain" id="PRO_5040209997" evidence="1">
    <location>
        <begin position="17"/>
        <end position="614"/>
    </location>
</feature>
<dbReference type="Pfam" id="PF09423">
    <property type="entry name" value="PhoD"/>
    <property type="match status" value="1"/>
</dbReference>
<dbReference type="Proteomes" id="UP000756132">
    <property type="component" value="Chromosome 5"/>
</dbReference>
<dbReference type="SUPFAM" id="SSF56300">
    <property type="entry name" value="Metallo-dependent phosphatases"/>
    <property type="match status" value="1"/>
</dbReference>
<evidence type="ECO:0000313" key="5">
    <source>
        <dbReference type="Proteomes" id="UP000756132"/>
    </source>
</evidence>
<dbReference type="InterPro" id="IPR032093">
    <property type="entry name" value="PhoD_N"/>
</dbReference>
<dbReference type="RefSeq" id="XP_047761622.1">
    <property type="nucleotide sequence ID" value="XM_047904855.1"/>
</dbReference>
<sequence>MQVTAAFVALLAAAQAEYHANINYRSPSHVHNLAISIPKVMKRHGGASHQDPAAVNFTHGVASGDPYAESVILWTRASPTMDNDHSNVTVSGTAALYNHETAQYVEASKSSICVEWTLSPDEDLKHSAAHGKAYTSSDIDYTIKIEAKGLKPYTWYWYQFTVCDSNNKSPVGRTKTAPAKDQDVDNIGVAVFSCSNFPTGYFNGYGNSTRKDNVEYVVHLGDYIYEYATSSPTYGRAVRPEREIFILYNYRARLATYRTDLDLLLLHSSIPGFRPGTIMRDGSSGLNNTEESFEENGRVSVDQRKMNAVRAYFEWMPIRQVDMDNNLRIWRSFNLGNLFDPIILDTRNYDRSITDLGWNEDYIPEIMNDAGRTMMGSIQENWLYNTLKRSKATWRIIGSQVVFSTINATRWFGTDYNTDAWDGYMANKNRTLKTLYDNNIGNNIVLAGDTHENWVADLTWLEEKDYDQQSGAGAVGVEFAGTAVSSTSSCGDEFTINSCNNQSRNLVADNPELQWQEGYYRGYYEMQISKKEVRASYFGTPSLVTRNGYEVPLANFTIAAGDNRLTRPVGGESGVRNGALQRKETTVSNLTLDTNTGRWFEHNENVLNIPRQSS</sequence>
<protein>
    <submittedName>
        <fullName evidence="4">Alkaline phosphatase D</fullName>
    </submittedName>
</protein>
<dbReference type="CDD" id="cd07389">
    <property type="entry name" value="MPP_PhoD"/>
    <property type="match status" value="1"/>
</dbReference>
<dbReference type="Pfam" id="PF16655">
    <property type="entry name" value="PhoD_N"/>
    <property type="match status" value="1"/>
</dbReference>
<name>A0A9Q8LGL2_PASFU</name>
<accession>A0A9Q8LGL2</accession>
<feature type="signal peptide" evidence="1">
    <location>
        <begin position="1"/>
        <end position="16"/>
    </location>
</feature>
<feature type="domain" description="PhoD-like phosphatase metallophosphatase" evidence="2">
    <location>
        <begin position="190"/>
        <end position="537"/>
    </location>
</feature>
<dbReference type="InterPro" id="IPR018946">
    <property type="entry name" value="PhoD-like_MPP"/>
</dbReference>
<keyword evidence="5" id="KW-1185">Reference proteome</keyword>
<feature type="domain" description="Phospholipase D N-terminal" evidence="3">
    <location>
        <begin position="59"/>
        <end position="176"/>
    </location>
</feature>
<reference evidence="4" key="1">
    <citation type="submission" date="2021-12" db="EMBL/GenBank/DDBJ databases">
        <authorList>
            <person name="Zaccaron A."/>
            <person name="Stergiopoulos I."/>
        </authorList>
    </citation>
    <scope>NUCLEOTIDE SEQUENCE</scope>
    <source>
        <strain evidence="4">Race5_Kim</strain>
    </source>
</reference>
<dbReference type="InterPro" id="IPR029052">
    <property type="entry name" value="Metallo-depent_PP-like"/>
</dbReference>
<evidence type="ECO:0000259" key="3">
    <source>
        <dbReference type="Pfam" id="PF16655"/>
    </source>
</evidence>
<gene>
    <name evidence="4" type="ORF">CLAFUR5_05707</name>
</gene>
<evidence type="ECO:0000256" key="1">
    <source>
        <dbReference type="SAM" id="SignalP"/>
    </source>
</evidence>
<evidence type="ECO:0000313" key="4">
    <source>
        <dbReference type="EMBL" id="UJO17256.1"/>
    </source>
</evidence>
<dbReference type="PANTHER" id="PTHR43606:SF8">
    <property type="entry name" value="ALKALINE PHOSPHATASE"/>
    <property type="match status" value="1"/>
</dbReference>
<proteinExistence type="predicted"/>
<dbReference type="Gene3D" id="2.60.40.380">
    <property type="entry name" value="Purple acid phosphatase-like, N-terminal"/>
    <property type="match status" value="1"/>
</dbReference>
<dbReference type="AlphaFoldDB" id="A0A9Q8LGL2"/>
<organism evidence="4 5">
    <name type="scientific">Passalora fulva</name>
    <name type="common">Tomato leaf mold</name>
    <name type="synonym">Cladosporium fulvum</name>
    <dbReference type="NCBI Taxonomy" id="5499"/>
    <lineage>
        <taxon>Eukaryota</taxon>
        <taxon>Fungi</taxon>
        <taxon>Dikarya</taxon>
        <taxon>Ascomycota</taxon>
        <taxon>Pezizomycotina</taxon>
        <taxon>Dothideomycetes</taxon>
        <taxon>Dothideomycetidae</taxon>
        <taxon>Mycosphaerellales</taxon>
        <taxon>Mycosphaerellaceae</taxon>
        <taxon>Fulvia</taxon>
    </lineage>
</organism>
<evidence type="ECO:0000259" key="2">
    <source>
        <dbReference type="Pfam" id="PF09423"/>
    </source>
</evidence>
<dbReference type="EMBL" id="CP090167">
    <property type="protein sequence ID" value="UJO17256.1"/>
    <property type="molecule type" value="Genomic_DNA"/>
</dbReference>